<dbReference type="EMBL" id="CP138327">
    <property type="protein sequence ID" value="WXT99718.1"/>
    <property type="molecule type" value="Genomic_DNA"/>
</dbReference>
<dbReference type="Pfam" id="PF03960">
    <property type="entry name" value="ArsC"/>
    <property type="match status" value="1"/>
</dbReference>
<proteinExistence type="inferred from homology"/>
<dbReference type="InterPro" id="IPR006504">
    <property type="entry name" value="Tscrpt_reg_Spx/MgsR"/>
</dbReference>
<dbReference type="SUPFAM" id="SSF52833">
    <property type="entry name" value="Thioredoxin-like"/>
    <property type="match status" value="1"/>
</dbReference>
<dbReference type="PROSITE" id="PS51353">
    <property type="entry name" value="ARSC"/>
    <property type="match status" value="1"/>
</dbReference>
<reference evidence="3" key="1">
    <citation type="submission" date="2023-10" db="EMBL/GenBank/DDBJ databases">
        <title>The first scallop-associated chemosynthetic bacterial symbiont.</title>
        <authorList>
            <person name="Lin Y.-T."/>
            <person name="Sun J."/>
            <person name="Ip J.C.-H."/>
            <person name="He X."/>
            <person name="Gao Z.-M."/>
            <person name="Perez M."/>
            <person name="Xu T."/>
            <person name="Qian P.-Y."/>
            <person name="Qiu J.-W."/>
        </authorList>
    </citation>
    <scope>NUCLEOTIDE SEQUENCE</scope>
    <source>
        <strain evidence="3">Gill1</strain>
    </source>
</reference>
<dbReference type="NCBIfam" id="TIGR01617">
    <property type="entry name" value="arsC_related"/>
    <property type="match status" value="1"/>
</dbReference>
<name>A0AAU6PFF8_9GAMM</name>
<dbReference type="InterPro" id="IPR036249">
    <property type="entry name" value="Thioredoxin-like_sf"/>
</dbReference>
<dbReference type="InterPro" id="IPR006660">
    <property type="entry name" value="Arsenate_reductase-like"/>
</dbReference>
<gene>
    <name evidence="3" type="primary">yffB</name>
    <name evidence="3" type="ORF">Ctma_0422</name>
</gene>
<sequence>MMKMYGIKNCDTIKKAQKFLTTNGVDFEFIDFRQAPIDDKTLQSFINLVGWDKIINKRSTTYRNFTDSEKQNITLELTLKNPTLIKRPVLVTEDDIEVGFSEKLYQRFL</sequence>
<protein>
    <submittedName>
        <fullName evidence="3">Protein YffB</fullName>
    </submittedName>
</protein>
<dbReference type="AlphaFoldDB" id="A0AAU6PFF8"/>
<accession>A0AAU6PFF8</accession>
<dbReference type="Gene3D" id="3.40.30.10">
    <property type="entry name" value="Glutaredoxin"/>
    <property type="match status" value="1"/>
</dbReference>
<organism evidence="3">
    <name type="scientific">Catillopecten margaritatus gill symbiont</name>
    <dbReference type="NCBI Taxonomy" id="3083288"/>
    <lineage>
        <taxon>Bacteria</taxon>
        <taxon>Pseudomonadati</taxon>
        <taxon>Pseudomonadota</taxon>
        <taxon>Gammaproteobacteria</taxon>
        <taxon>sulfur-oxidizing symbionts</taxon>
    </lineage>
</organism>
<dbReference type="PANTHER" id="PTHR30041:SF8">
    <property type="entry name" value="PROTEIN YFFB"/>
    <property type="match status" value="1"/>
</dbReference>
<comment type="similarity">
    <text evidence="1 2">Belongs to the ArsC family.</text>
</comment>
<dbReference type="PANTHER" id="PTHR30041">
    <property type="entry name" value="ARSENATE REDUCTASE"/>
    <property type="match status" value="1"/>
</dbReference>
<evidence type="ECO:0000256" key="1">
    <source>
        <dbReference type="ARBA" id="ARBA00007198"/>
    </source>
</evidence>
<evidence type="ECO:0000313" key="3">
    <source>
        <dbReference type="EMBL" id="WXT99718.1"/>
    </source>
</evidence>
<evidence type="ECO:0000256" key="2">
    <source>
        <dbReference type="PROSITE-ProRule" id="PRU01282"/>
    </source>
</evidence>